<comment type="caution">
    <text evidence="2">The sequence shown here is derived from an EMBL/GenBank/DDBJ whole genome shotgun (WGS) entry which is preliminary data.</text>
</comment>
<evidence type="ECO:0000313" key="3">
    <source>
        <dbReference type="Proteomes" id="UP000187406"/>
    </source>
</evidence>
<protein>
    <submittedName>
        <fullName evidence="2">Uncharacterized protein</fullName>
    </submittedName>
</protein>
<dbReference type="EMBL" id="BDDD01004217">
    <property type="protein sequence ID" value="GAV87188.1"/>
    <property type="molecule type" value="Genomic_DNA"/>
</dbReference>
<name>A0A1Q3D4J2_CEPFO</name>
<sequence length="127" mass="11852">MKKKLEKRKIIADQSSQSTAPTAPGASGSATAASSRSVVGALRFAAGVSRSIVAGGGANGAAAAGGANGAAVVSRSVVAGGGVMGAHAGRGLGFAVGGPDGASVSVLAGNIRTTSTQARTASISNMG</sequence>
<proteinExistence type="predicted"/>
<accession>A0A1Q3D4J2</accession>
<dbReference type="InParanoid" id="A0A1Q3D4J2"/>
<evidence type="ECO:0000256" key="1">
    <source>
        <dbReference type="SAM" id="MobiDB-lite"/>
    </source>
</evidence>
<organism evidence="2 3">
    <name type="scientific">Cephalotus follicularis</name>
    <name type="common">Albany pitcher plant</name>
    <dbReference type="NCBI Taxonomy" id="3775"/>
    <lineage>
        <taxon>Eukaryota</taxon>
        <taxon>Viridiplantae</taxon>
        <taxon>Streptophyta</taxon>
        <taxon>Embryophyta</taxon>
        <taxon>Tracheophyta</taxon>
        <taxon>Spermatophyta</taxon>
        <taxon>Magnoliopsida</taxon>
        <taxon>eudicotyledons</taxon>
        <taxon>Gunneridae</taxon>
        <taxon>Pentapetalae</taxon>
        <taxon>rosids</taxon>
        <taxon>fabids</taxon>
        <taxon>Oxalidales</taxon>
        <taxon>Cephalotaceae</taxon>
        <taxon>Cephalotus</taxon>
    </lineage>
</organism>
<evidence type="ECO:0000313" key="2">
    <source>
        <dbReference type="EMBL" id="GAV87188.1"/>
    </source>
</evidence>
<feature type="compositionally biased region" description="Low complexity" evidence="1">
    <location>
        <begin position="18"/>
        <end position="32"/>
    </location>
</feature>
<dbReference type="AlphaFoldDB" id="A0A1Q3D4J2"/>
<keyword evidence="3" id="KW-1185">Reference proteome</keyword>
<dbReference type="Proteomes" id="UP000187406">
    <property type="component" value="Unassembled WGS sequence"/>
</dbReference>
<reference evidence="3" key="1">
    <citation type="submission" date="2016-04" db="EMBL/GenBank/DDBJ databases">
        <title>Cephalotus genome sequencing.</title>
        <authorList>
            <person name="Fukushima K."/>
            <person name="Hasebe M."/>
            <person name="Fang X."/>
        </authorList>
    </citation>
    <scope>NUCLEOTIDE SEQUENCE [LARGE SCALE GENOMIC DNA]</scope>
    <source>
        <strain evidence="3">cv. St1</strain>
    </source>
</reference>
<gene>
    <name evidence="2" type="ORF">CFOL_v3_30614</name>
</gene>
<feature type="region of interest" description="Disordered" evidence="1">
    <location>
        <begin position="1"/>
        <end position="32"/>
    </location>
</feature>